<sequence length="314" mass="37643">MTKVIKGEFKTLETLKINDVSLTCDTSLEIFHGEFNRVDDSEQQMLQESDHDMEYDPSDVEFTTRLAPKNFNYKTMNHYTKRALWIYWLRGDDEVELTDEESSDSDDEEEVAGIFRIKTNVFDFETLLCKTFKEFSYILQIDLDILTKDIKGFKTYREYKDDWIYEWSKDVPWVHEKPWTDTRREDGYCNEGNLPRAYIVGNTLRYQDLEWYYALKDSELKDKALRNKAIMEGLIDEDDESNKERCELFDDHKLSVCNIRRFEMIKYSFEDDEEYAAVKEDEYDDLTSTSKDACRAYQEIFRMIDEGWMVIRNE</sequence>
<protein>
    <submittedName>
        <fullName evidence="1">VIER F-box protein 2</fullName>
    </submittedName>
</protein>
<evidence type="ECO:0000313" key="1">
    <source>
        <dbReference type="EMBL" id="GEU85830.1"/>
    </source>
</evidence>
<name>A0A6L2NIE8_TANCI</name>
<comment type="caution">
    <text evidence="1">The sequence shown here is derived from an EMBL/GenBank/DDBJ whole genome shotgun (WGS) entry which is preliminary data.</text>
</comment>
<proteinExistence type="predicted"/>
<gene>
    <name evidence="1" type="ORF">Tci_057808</name>
</gene>
<organism evidence="1">
    <name type="scientific">Tanacetum cinerariifolium</name>
    <name type="common">Dalmatian daisy</name>
    <name type="synonym">Chrysanthemum cinerariifolium</name>
    <dbReference type="NCBI Taxonomy" id="118510"/>
    <lineage>
        <taxon>Eukaryota</taxon>
        <taxon>Viridiplantae</taxon>
        <taxon>Streptophyta</taxon>
        <taxon>Embryophyta</taxon>
        <taxon>Tracheophyta</taxon>
        <taxon>Spermatophyta</taxon>
        <taxon>Magnoliopsida</taxon>
        <taxon>eudicotyledons</taxon>
        <taxon>Gunneridae</taxon>
        <taxon>Pentapetalae</taxon>
        <taxon>asterids</taxon>
        <taxon>campanulids</taxon>
        <taxon>Asterales</taxon>
        <taxon>Asteraceae</taxon>
        <taxon>Asteroideae</taxon>
        <taxon>Anthemideae</taxon>
        <taxon>Anthemidinae</taxon>
        <taxon>Tanacetum</taxon>
    </lineage>
</organism>
<reference evidence="1" key="1">
    <citation type="journal article" date="2019" name="Sci. Rep.">
        <title>Draft genome of Tanacetum cinerariifolium, the natural source of mosquito coil.</title>
        <authorList>
            <person name="Yamashiro T."/>
            <person name="Shiraishi A."/>
            <person name="Satake H."/>
            <person name="Nakayama K."/>
        </authorList>
    </citation>
    <scope>NUCLEOTIDE SEQUENCE</scope>
</reference>
<dbReference type="EMBL" id="BKCJ010009188">
    <property type="protein sequence ID" value="GEU85830.1"/>
    <property type="molecule type" value="Genomic_DNA"/>
</dbReference>
<dbReference type="AlphaFoldDB" id="A0A6L2NIE8"/>
<accession>A0A6L2NIE8</accession>